<dbReference type="SUPFAM" id="SSF161111">
    <property type="entry name" value="Cation efflux protein transmembrane domain-like"/>
    <property type="match status" value="1"/>
</dbReference>
<reference evidence="8 9" key="1">
    <citation type="submission" date="2019-02" db="EMBL/GenBank/DDBJ databases">
        <title>Deep-cultivation of Planctomycetes and their phenomic and genomic characterization uncovers novel biology.</title>
        <authorList>
            <person name="Wiegand S."/>
            <person name="Jogler M."/>
            <person name="Boedeker C."/>
            <person name="Pinto D."/>
            <person name="Vollmers J."/>
            <person name="Rivas-Marin E."/>
            <person name="Kohn T."/>
            <person name="Peeters S.H."/>
            <person name="Heuer A."/>
            <person name="Rast P."/>
            <person name="Oberbeckmann S."/>
            <person name="Bunk B."/>
            <person name="Jeske O."/>
            <person name="Meyerdierks A."/>
            <person name="Storesund J.E."/>
            <person name="Kallscheuer N."/>
            <person name="Luecker S."/>
            <person name="Lage O.M."/>
            <person name="Pohl T."/>
            <person name="Merkel B.J."/>
            <person name="Hornburger P."/>
            <person name="Mueller R.-W."/>
            <person name="Bruemmer F."/>
            <person name="Labrenz M."/>
            <person name="Spormann A.M."/>
            <person name="Op den Camp H."/>
            <person name="Overmann J."/>
            <person name="Amann R."/>
            <person name="Jetten M.S.M."/>
            <person name="Mascher T."/>
            <person name="Medema M.H."/>
            <person name="Devos D.P."/>
            <person name="Kaster A.-K."/>
            <person name="Ovreas L."/>
            <person name="Rohde M."/>
            <person name="Galperin M.Y."/>
            <person name="Jogler C."/>
        </authorList>
    </citation>
    <scope>NUCLEOTIDE SEQUENCE [LARGE SCALE GENOMIC DNA]</scope>
    <source>
        <strain evidence="8 9">HG15A2</strain>
    </source>
</reference>
<protein>
    <submittedName>
        <fullName evidence="8">Cadmium, cobalt and zinc/H(+)-K(+) antiporter</fullName>
    </submittedName>
</protein>
<keyword evidence="5 6" id="KW-0472">Membrane</keyword>
<keyword evidence="9" id="KW-1185">Reference proteome</keyword>
<evidence type="ECO:0000256" key="3">
    <source>
        <dbReference type="ARBA" id="ARBA00022906"/>
    </source>
</evidence>
<evidence type="ECO:0000313" key="9">
    <source>
        <dbReference type="Proteomes" id="UP000319852"/>
    </source>
</evidence>
<feature type="transmembrane region" description="Helical" evidence="6">
    <location>
        <begin position="82"/>
        <end position="100"/>
    </location>
</feature>
<gene>
    <name evidence="8" type="primary">czcD_2</name>
    <name evidence="8" type="ORF">HG15A2_25870</name>
</gene>
<evidence type="ECO:0000256" key="2">
    <source>
        <dbReference type="ARBA" id="ARBA00022692"/>
    </source>
</evidence>
<feature type="domain" description="Cation efflux protein transmembrane" evidence="7">
    <location>
        <begin position="20"/>
        <end position="193"/>
    </location>
</feature>
<accession>A0A517MWK9</accession>
<feature type="transmembrane region" description="Helical" evidence="6">
    <location>
        <begin position="52"/>
        <end position="70"/>
    </location>
</feature>
<dbReference type="KEGG" id="amob:HG15A2_25870"/>
<keyword evidence="3" id="KW-0862">Zinc</keyword>
<sequence length="208" mass="22009">MPDCGCDFEATNDEQRQTLRLVLAINAVMFVAELVAGLLADSTGLIADSLDMLADASVYAISLFAVGRAANVRSTAATISGVLQMTLGAVVMIEAVRRFYGEAEPIGGTMIGIGFVALVANAVCLRLLWKHRGGDVNFRASFIFSTNDVIANIGVIVSGALVLWTGSQFPDLAIGMLISLVVFRGGVKILGEARRESKTQPEDGEKRG</sequence>
<evidence type="ECO:0000256" key="5">
    <source>
        <dbReference type="ARBA" id="ARBA00023136"/>
    </source>
</evidence>
<evidence type="ECO:0000259" key="7">
    <source>
        <dbReference type="Pfam" id="PF01545"/>
    </source>
</evidence>
<feature type="transmembrane region" description="Helical" evidence="6">
    <location>
        <begin position="172"/>
        <end position="191"/>
    </location>
</feature>
<dbReference type="AlphaFoldDB" id="A0A517MWK9"/>
<evidence type="ECO:0000313" key="8">
    <source>
        <dbReference type="EMBL" id="QDS99265.1"/>
    </source>
</evidence>
<keyword evidence="3" id="KW-0406">Ion transport</keyword>
<dbReference type="Proteomes" id="UP000319852">
    <property type="component" value="Chromosome"/>
</dbReference>
<dbReference type="NCBIfam" id="TIGR01297">
    <property type="entry name" value="CDF"/>
    <property type="match status" value="1"/>
</dbReference>
<dbReference type="OrthoDB" id="9799649at2"/>
<keyword evidence="3" id="KW-0813">Transport</keyword>
<dbReference type="GO" id="GO:0005886">
    <property type="term" value="C:plasma membrane"/>
    <property type="evidence" value="ECO:0007669"/>
    <property type="project" value="TreeGrafter"/>
</dbReference>
<dbReference type="EMBL" id="CP036263">
    <property type="protein sequence ID" value="QDS99265.1"/>
    <property type="molecule type" value="Genomic_DNA"/>
</dbReference>
<evidence type="ECO:0000256" key="1">
    <source>
        <dbReference type="ARBA" id="ARBA00004141"/>
    </source>
</evidence>
<dbReference type="InterPro" id="IPR050681">
    <property type="entry name" value="CDF/SLC30A"/>
</dbReference>
<name>A0A517MWK9_9BACT</name>
<evidence type="ECO:0000256" key="4">
    <source>
        <dbReference type="ARBA" id="ARBA00022989"/>
    </source>
</evidence>
<keyword evidence="4 6" id="KW-1133">Transmembrane helix</keyword>
<dbReference type="PANTHER" id="PTHR11562:SF17">
    <property type="entry name" value="RE54080P-RELATED"/>
    <property type="match status" value="1"/>
</dbReference>
<dbReference type="Gene3D" id="1.20.1510.10">
    <property type="entry name" value="Cation efflux protein transmembrane domain"/>
    <property type="match status" value="1"/>
</dbReference>
<dbReference type="InterPro" id="IPR002524">
    <property type="entry name" value="Cation_efflux"/>
</dbReference>
<keyword evidence="3" id="KW-0864">Zinc transport</keyword>
<feature type="transmembrane region" description="Helical" evidence="6">
    <location>
        <begin position="106"/>
        <end position="129"/>
    </location>
</feature>
<dbReference type="Pfam" id="PF01545">
    <property type="entry name" value="Cation_efflux"/>
    <property type="match status" value="1"/>
</dbReference>
<dbReference type="InterPro" id="IPR027469">
    <property type="entry name" value="Cation_efflux_TMD_sf"/>
</dbReference>
<proteinExistence type="predicted"/>
<organism evidence="8 9">
    <name type="scientific">Adhaeretor mobilis</name>
    <dbReference type="NCBI Taxonomy" id="1930276"/>
    <lineage>
        <taxon>Bacteria</taxon>
        <taxon>Pseudomonadati</taxon>
        <taxon>Planctomycetota</taxon>
        <taxon>Planctomycetia</taxon>
        <taxon>Pirellulales</taxon>
        <taxon>Lacipirellulaceae</taxon>
        <taxon>Adhaeretor</taxon>
    </lineage>
</organism>
<dbReference type="InterPro" id="IPR058533">
    <property type="entry name" value="Cation_efflux_TM"/>
</dbReference>
<evidence type="ECO:0000256" key="6">
    <source>
        <dbReference type="SAM" id="Phobius"/>
    </source>
</evidence>
<comment type="subcellular location">
    <subcellularLocation>
        <location evidence="1">Membrane</location>
        <topology evidence="1">Multi-pass membrane protein</topology>
    </subcellularLocation>
</comment>
<dbReference type="PANTHER" id="PTHR11562">
    <property type="entry name" value="CATION EFFLUX PROTEIN/ ZINC TRANSPORTER"/>
    <property type="match status" value="1"/>
</dbReference>
<keyword evidence="2 6" id="KW-0812">Transmembrane</keyword>
<dbReference type="RefSeq" id="WP_145060512.1">
    <property type="nucleotide sequence ID" value="NZ_CP036263.1"/>
</dbReference>
<feature type="transmembrane region" description="Helical" evidence="6">
    <location>
        <begin position="21"/>
        <end position="40"/>
    </location>
</feature>
<feature type="transmembrane region" description="Helical" evidence="6">
    <location>
        <begin position="149"/>
        <end position="166"/>
    </location>
</feature>
<dbReference type="GO" id="GO:0005385">
    <property type="term" value="F:zinc ion transmembrane transporter activity"/>
    <property type="evidence" value="ECO:0007669"/>
    <property type="project" value="TreeGrafter"/>
</dbReference>